<protein>
    <submittedName>
        <fullName evidence="1">Uncharacterized protein</fullName>
    </submittedName>
</protein>
<sequence>MPCGPDLPMAIFDCNRWSPPIQWVPDAGSSDTDDAELSDCTLMALSYHELADQRKDRKTSGKP</sequence>
<comment type="caution">
    <text evidence="1">The sequence shown here is derived from an EMBL/GenBank/DDBJ whole genome shotgun (WGS) entry which is preliminary data.</text>
</comment>
<dbReference type="OrthoDB" id="10549596at2759"/>
<reference evidence="1 2" key="1">
    <citation type="submission" date="2018-02" db="EMBL/GenBank/DDBJ databases">
        <title>Draft genome of wild Prunus yedoensis var. nudiflora.</title>
        <authorList>
            <person name="Baek S."/>
            <person name="Kim J.-H."/>
            <person name="Choi K."/>
            <person name="Kim G.-B."/>
            <person name="Cho A."/>
            <person name="Jang H."/>
            <person name="Shin C.-H."/>
            <person name="Yu H.-J."/>
            <person name="Mun J.-H."/>
        </authorList>
    </citation>
    <scope>NUCLEOTIDE SEQUENCE [LARGE SCALE GENOMIC DNA]</scope>
    <source>
        <strain evidence="2">cv. Jeju island</strain>
        <tissue evidence="1">Leaf</tissue>
    </source>
</reference>
<organism evidence="1 2">
    <name type="scientific">Prunus yedoensis var. nudiflora</name>
    <dbReference type="NCBI Taxonomy" id="2094558"/>
    <lineage>
        <taxon>Eukaryota</taxon>
        <taxon>Viridiplantae</taxon>
        <taxon>Streptophyta</taxon>
        <taxon>Embryophyta</taxon>
        <taxon>Tracheophyta</taxon>
        <taxon>Spermatophyta</taxon>
        <taxon>Magnoliopsida</taxon>
        <taxon>eudicotyledons</taxon>
        <taxon>Gunneridae</taxon>
        <taxon>Pentapetalae</taxon>
        <taxon>rosids</taxon>
        <taxon>fabids</taxon>
        <taxon>Rosales</taxon>
        <taxon>Rosaceae</taxon>
        <taxon>Amygdaloideae</taxon>
        <taxon>Amygdaleae</taxon>
        <taxon>Prunus</taxon>
    </lineage>
</organism>
<dbReference type="EMBL" id="PJQY01002388">
    <property type="protein sequence ID" value="PQP94119.1"/>
    <property type="molecule type" value="Genomic_DNA"/>
</dbReference>
<accession>A0A314XNV1</accession>
<dbReference type="Proteomes" id="UP000250321">
    <property type="component" value="Unassembled WGS sequence"/>
</dbReference>
<keyword evidence="2" id="KW-1185">Reference proteome</keyword>
<gene>
    <name evidence="1" type="ORF">Pyn_15463</name>
</gene>
<dbReference type="AlphaFoldDB" id="A0A314XNV1"/>
<name>A0A314XNV1_PRUYE</name>
<evidence type="ECO:0000313" key="1">
    <source>
        <dbReference type="EMBL" id="PQP94119.1"/>
    </source>
</evidence>
<proteinExistence type="predicted"/>
<evidence type="ECO:0000313" key="2">
    <source>
        <dbReference type="Proteomes" id="UP000250321"/>
    </source>
</evidence>